<dbReference type="PANTHER" id="PTHR42680:SF3">
    <property type="entry name" value="DCTP DEAMINASE"/>
    <property type="match status" value="1"/>
</dbReference>
<dbReference type="PANTHER" id="PTHR42680">
    <property type="entry name" value="DCTP DEAMINASE"/>
    <property type="match status" value="1"/>
</dbReference>
<dbReference type="Pfam" id="PF22769">
    <property type="entry name" value="DCD"/>
    <property type="match status" value="1"/>
</dbReference>
<accession>A0A1G2CNW8</accession>
<evidence type="ECO:0000256" key="2">
    <source>
        <dbReference type="ARBA" id="ARBA00023080"/>
    </source>
</evidence>
<evidence type="ECO:0000256" key="1">
    <source>
        <dbReference type="ARBA" id="ARBA00022801"/>
    </source>
</evidence>
<evidence type="ECO:0000313" key="4">
    <source>
        <dbReference type="Proteomes" id="UP000177587"/>
    </source>
</evidence>
<reference evidence="3 4" key="1">
    <citation type="journal article" date="2016" name="Nat. Commun.">
        <title>Thousands of microbial genomes shed light on interconnected biogeochemical processes in an aquifer system.</title>
        <authorList>
            <person name="Anantharaman K."/>
            <person name="Brown C.T."/>
            <person name="Hug L.A."/>
            <person name="Sharon I."/>
            <person name="Castelle C.J."/>
            <person name="Probst A.J."/>
            <person name="Thomas B.C."/>
            <person name="Singh A."/>
            <person name="Wilkins M.J."/>
            <person name="Karaoz U."/>
            <person name="Brodie E.L."/>
            <person name="Williams K.H."/>
            <person name="Hubbard S.S."/>
            <person name="Banfield J.F."/>
        </authorList>
    </citation>
    <scope>NUCLEOTIDE SEQUENCE [LARGE SCALE GENOMIC DNA]</scope>
</reference>
<dbReference type="InterPro" id="IPR011962">
    <property type="entry name" value="dCTP_deaminase"/>
</dbReference>
<dbReference type="EMBL" id="MHLG01000029">
    <property type="protein sequence ID" value="OGZ03106.1"/>
    <property type="molecule type" value="Genomic_DNA"/>
</dbReference>
<dbReference type="InterPro" id="IPR036157">
    <property type="entry name" value="dUTPase-like_sf"/>
</dbReference>
<keyword evidence="2" id="KW-0546">Nucleotide metabolism</keyword>
<gene>
    <name evidence="3" type="ORF">A2604_00055</name>
</gene>
<dbReference type="AlphaFoldDB" id="A0A1G2CNW8"/>
<dbReference type="Proteomes" id="UP000177587">
    <property type="component" value="Unassembled WGS sequence"/>
</dbReference>
<sequence>MKLADKEIKKRLRAFSDIGLDSSPEEIMERISKKDIPKKLDTSLKKGEIIIDPMPDLDIYLGPSSIDLDLGRKLEVPDVPLEIVKINNEIVIRLFVVDFRDNHHNRSLLEQHTGITQIDQSWKRFDLKNGEIFELPVGMQVNIFTKQVICIPYNLEANLDGRSCFARKGITTHITSSRFDAGFCGFLTLEVKNGGSCNLNLVPGMRIASLSFNQLTSEVSVPYLKKKGAKFSGQH</sequence>
<dbReference type="NCBIfam" id="TIGR02274">
    <property type="entry name" value="dCTP_deam"/>
    <property type="match status" value="1"/>
</dbReference>
<evidence type="ECO:0000313" key="3">
    <source>
        <dbReference type="EMBL" id="OGZ03106.1"/>
    </source>
</evidence>
<proteinExistence type="predicted"/>
<protein>
    <submittedName>
        <fullName evidence="3">dCTP deaminase</fullName>
    </submittedName>
</protein>
<name>A0A1G2CNW8_9BACT</name>
<dbReference type="SUPFAM" id="SSF51283">
    <property type="entry name" value="dUTPase-like"/>
    <property type="match status" value="1"/>
</dbReference>
<dbReference type="CDD" id="cd07557">
    <property type="entry name" value="trimeric_dUTPase"/>
    <property type="match status" value="1"/>
</dbReference>
<comment type="caution">
    <text evidence="3">The sequence shown here is derived from an EMBL/GenBank/DDBJ whole genome shotgun (WGS) entry which is preliminary data.</text>
</comment>
<dbReference type="Gene3D" id="2.70.40.10">
    <property type="match status" value="1"/>
</dbReference>
<dbReference type="GO" id="GO:0008829">
    <property type="term" value="F:dCTP deaminase activity"/>
    <property type="evidence" value="ECO:0007669"/>
    <property type="project" value="InterPro"/>
</dbReference>
<dbReference type="STRING" id="1798656.A2604_00055"/>
<dbReference type="GO" id="GO:0006229">
    <property type="term" value="P:dUTP biosynthetic process"/>
    <property type="evidence" value="ECO:0007669"/>
    <property type="project" value="InterPro"/>
</dbReference>
<organism evidence="3 4">
    <name type="scientific">Candidatus Liptonbacteria bacterium RIFOXYD1_FULL_36_11</name>
    <dbReference type="NCBI Taxonomy" id="1798656"/>
    <lineage>
        <taxon>Bacteria</taxon>
        <taxon>Candidatus Liptoniibacteriota</taxon>
    </lineage>
</organism>
<keyword evidence="1" id="KW-0378">Hydrolase</keyword>
<dbReference type="InterPro" id="IPR033704">
    <property type="entry name" value="dUTPase_trimeric"/>
</dbReference>